<dbReference type="InterPro" id="IPR015867">
    <property type="entry name" value="N-reg_PII/ATP_PRibTrfase_C"/>
</dbReference>
<evidence type="ECO:0000256" key="1">
    <source>
        <dbReference type="ARBA" id="ARBA00010554"/>
    </source>
</evidence>
<dbReference type="Pfam" id="PF02641">
    <property type="entry name" value="DUF190"/>
    <property type="match status" value="1"/>
</dbReference>
<comment type="similarity">
    <text evidence="1">Belongs to the UPF0166 family.</text>
</comment>
<evidence type="ECO:0000313" key="2">
    <source>
        <dbReference type="EMBL" id="NVD28344.1"/>
    </source>
</evidence>
<dbReference type="SUPFAM" id="SSF54913">
    <property type="entry name" value="GlnB-like"/>
    <property type="match status" value="1"/>
</dbReference>
<dbReference type="RefSeq" id="WP_100093796.1">
    <property type="nucleotide sequence ID" value="NZ_JABWMH010000003.1"/>
</dbReference>
<reference evidence="2 3" key="1">
    <citation type="submission" date="2020-06" db="EMBL/GenBank/DDBJ databases">
        <authorList>
            <person name="Kim S.-J."/>
            <person name="Park S.-J."/>
        </authorList>
    </citation>
    <scope>NUCLEOTIDE SEQUENCE [LARGE SCALE GENOMIC DNA]</scope>
    <source>
        <strain evidence="2 3">SW-151</strain>
    </source>
</reference>
<dbReference type="PANTHER" id="PTHR35983">
    <property type="entry name" value="UPF0166 PROTEIN TM_0021"/>
    <property type="match status" value="1"/>
</dbReference>
<keyword evidence="3" id="KW-1185">Reference proteome</keyword>
<accession>A0ABX2N3V0</accession>
<evidence type="ECO:0000313" key="3">
    <source>
        <dbReference type="Proteomes" id="UP000652427"/>
    </source>
</evidence>
<organism evidence="2 3">
    <name type="scientific">Parasphingorhabdus flavimaris</name>
    <dbReference type="NCBI Taxonomy" id="266812"/>
    <lineage>
        <taxon>Bacteria</taxon>
        <taxon>Pseudomonadati</taxon>
        <taxon>Pseudomonadota</taxon>
        <taxon>Alphaproteobacteria</taxon>
        <taxon>Sphingomonadales</taxon>
        <taxon>Sphingomonadaceae</taxon>
        <taxon>Parasphingorhabdus</taxon>
    </lineage>
</organism>
<dbReference type="Gene3D" id="3.30.70.120">
    <property type="match status" value="1"/>
</dbReference>
<dbReference type="InterPro" id="IPR011322">
    <property type="entry name" value="N-reg_PII-like_a/b"/>
</dbReference>
<protein>
    <submittedName>
        <fullName evidence="2">DUF190 domain-containing protein</fullName>
    </submittedName>
</protein>
<name>A0ABX2N3V0_9SPHN</name>
<comment type="caution">
    <text evidence="2">The sequence shown here is derived from an EMBL/GenBank/DDBJ whole genome shotgun (WGS) entry which is preliminary data.</text>
</comment>
<dbReference type="PANTHER" id="PTHR35983:SF1">
    <property type="entry name" value="UPF0166 PROTEIN TM_0021"/>
    <property type="match status" value="1"/>
</dbReference>
<dbReference type="EMBL" id="JABWMH010000003">
    <property type="protein sequence ID" value="NVD28344.1"/>
    <property type="molecule type" value="Genomic_DNA"/>
</dbReference>
<proteinExistence type="inferred from homology"/>
<gene>
    <name evidence="2" type="ORF">HUO14_10570</name>
</gene>
<sequence>MQKPQQISLMRIYTDEAAMHGDETVVTTIIDRARSYGLRGGTVLKGILGFSSSSIVHEHHAFGIGDNPPVVIEIIDARARLEDFYTQLDDLRGIGLVSLEKVDVLTRAAEQK</sequence>
<dbReference type="Proteomes" id="UP000652427">
    <property type="component" value="Unassembled WGS sequence"/>
</dbReference>
<dbReference type="InterPro" id="IPR003793">
    <property type="entry name" value="UPF0166"/>
</dbReference>